<feature type="compositionally biased region" description="Polar residues" evidence="1">
    <location>
        <begin position="21"/>
        <end position="38"/>
    </location>
</feature>
<proteinExistence type="predicted"/>
<dbReference type="SUPFAM" id="SSF54909">
    <property type="entry name" value="Dimeric alpha+beta barrel"/>
    <property type="match status" value="1"/>
</dbReference>
<name>A0A4Y9Z222_9APHY</name>
<dbReference type="Proteomes" id="UP000298390">
    <property type="component" value="Unassembled WGS sequence"/>
</dbReference>
<organism evidence="3 4">
    <name type="scientific">Rhodofomes roseus</name>
    <dbReference type="NCBI Taxonomy" id="34475"/>
    <lineage>
        <taxon>Eukaryota</taxon>
        <taxon>Fungi</taxon>
        <taxon>Dikarya</taxon>
        <taxon>Basidiomycota</taxon>
        <taxon>Agaricomycotina</taxon>
        <taxon>Agaricomycetes</taxon>
        <taxon>Polyporales</taxon>
        <taxon>Rhodofomes</taxon>
    </lineage>
</organism>
<dbReference type="AlphaFoldDB" id="A0A4Y9Z222"/>
<feature type="domain" description="YCII-related" evidence="2">
    <location>
        <begin position="52"/>
        <end position="141"/>
    </location>
</feature>
<feature type="region of interest" description="Disordered" evidence="1">
    <location>
        <begin position="1"/>
        <end position="38"/>
    </location>
</feature>
<accession>A0A4Y9Z222</accession>
<evidence type="ECO:0000259" key="2">
    <source>
        <dbReference type="Pfam" id="PF03795"/>
    </source>
</evidence>
<dbReference type="Pfam" id="PF03795">
    <property type="entry name" value="YCII"/>
    <property type="match status" value="1"/>
</dbReference>
<dbReference type="PANTHER" id="PTHR33606">
    <property type="entry name" value="PROTEIN YCII"/>
    <property type="match status" value="1"/>
</dbReference>
<protein>
    <recommendedName>
        <fullName evidence="2">YCII-related domain-containing protein</fullName>
    </recommendedName>
</protein>
<evidence type="ECO:0000313" key="4">
    <source>
        <dbReference type="Proteomes" id="UP000298390"/>
    </source>
</evidence>
<reference evidence="3 4" key="1">
    <citation type="submission" date="2019-01" db="EMBL/GenBank/DDBJ databases">
        <title>Genome sequencing of the rare red list fungi Fomitopsis rosea.</title>
        <authorList>
            <person name="Buettner E."/>
            <person name="Kellner H."/>
        </authorList>
    </citation>
    <scope>NUCLEOTIDE SEQUENCE [LARGE SCALE GENOMIC DNA]</scope>
    <source>
        <strain evidence="3 4">DSM 105464</strain>
    </source>
</reference>
<feature type="compositionally biased region" description="Polar residues" evidence="1">
    <location>
        <begin position="1"/>
        <end position="10"/>
    </location>
</feature>
<evidence type="ECO:0000313" key="3">
    <source>
        <dbReference type="EMBL" id="TFY68037.1"/>
    </source>
</evidence>
<dbReference type="EMBL" id="SEKV01000039">
    <property type="protein sequence ID" value="TFY68037.1"/>
    <property type="molecule type" value="Genomic_DNA"/>
</dbReference>
<dbReference type="InterPro" id="IPR005545">
    <property type="entry name" value="YCII"/>
</dbReference>
<dbReference type="Gene3D" id="3.30.70.1060">
    <property type="entry name" value="Dimeric alpha+beta barrel"/>
    <property type="match status" value="1"/>
</dbReference>
<dbReference type="PANTHER" id="PTHR33606:SF3">
    <property type="entry name" value="PROTEIN YCII"/>
    <property type="match status" value="1"/>
</dbReference>
<sequence length="149" mass="16056">MALQPISGTVTAHEAGPHVQLSGSRSDSSVMRKQRSPKMSQANLTLSYYVWAPDSKAGDVAQKRQAILAEHTEWITARRADGSVLYGGAILAKDVKLPLASNPEIAGTILIVKADSQEAARKLVEQEPYYKAGVWDTSDIKVAPVLSRA</sequence>
<evidence type="ECO:0000256" key="1">
    <source>
        <dbReference type="SAM" id="MobiDB-lite"/>
    </source>
</evidence>
<dbReference type="InterPro" id="IPR051807">
    <property type="entry name" value="Sec-metab_biosynth-assoc"/>
</dbReference>
<gene>
    <name evidence="3" type="ORF">EVJ58_g1259</name>
</gene>
<comment type="caution">
    <text evidence="3">The sequence shown here is derived from an EMBL/GenBank/DDBJ whole genome shotgun (WGS) entry which is preliminary data.</text>
</comment>
<dbReference type="InterPro" id="IPR011008">
    <property type="entry name" value="Dimeric_a/b-barrel"/>
</dbReference>